<evidence type="ECO:0000313" key="1">
    <source>
        <dbReference type="EMBL" id="SUZ51003.1"/>
    </source>
</evidence>
<dbReference type="PANTHER" id="PTHR13061">
    <property type="entry name" value="DYNACTIN SUBUNIT P25"/>
    <property type="match status" value="1"/>
</dbReference>
<dbReference type="Pfam" id="PF00132">
    <property type="entry name" value="Hexapep"/>
    <property type="match status" value="1"/>
</dbReference>
<dbReference type="SUPFAM" id="SSF51161">
    <property type="entry name" value="Trimeric LpxA-like enzymes"/>
    <property type="match status" value="1"/>
</dbReference>
<dbReference type="InterPro" id="IPR047324">
    <property type="entry name" value="LbH_gamma_CA-like"/>
</dbReference>
<dbReference type="EMBL" id="UINC01000200">
    <property type="protein sequence ID" value="SUZ51003.1"/>
    <property type="molecule type" value="Genomic_DNA"/>
</dbReference>
<dbReference type="AlphaFoldDB" id="A0A381NBR4"/>
<dbReference type="Gene3D" id="2.160.10.10">
    <property type="entry name" value="Hexapeptide repeat proteins"/>
    <property type="match status" value="1"/>
</dbReference>
<gene>
    <name evidence="1" type="ORF">METZ01_LOCUS3857</name>
</gene>
<dbReference type="InterPro" id="IPR050484">
    <property type="entry name" value="Transf_Hexapept/Carb_Anhydrase"/>
</dbReference>
<dbReference type="InterPro" id="IPR001451">
    <property type="entry name" value="Hexapep"/>
</dbReference>
<reference evidence="1" key="1">
    <citation type="submission" date="2018-05" db="EMBL/GenBank/DDBJ databases">
        <authorList>
            <person name="Lanie J.A."/>
            <person name="Ng W.-L."/>
            <person name="Kazmierczak K.M."/>
            <person name="Andrzejewski T.M."/>
            <person name="Davidsen T.M."/>
            <person name="Wayne K.J."/>
            <person name="Tettelin H."/>
            <person name="Glass J.I."/>
            <person name="Rusch D."/>
            <person name="Podicherti R."/>
            <person name="Tsui H.-C.T."/>
            <person name="Winkler M.E."/>
        </authorList>
    </citation>
    <scope>NUCLEOTIDE SEQUENCE</scope>
</reference>
<dbReference type="InterPro" id="IPR011004">
    <property type="entry name" value="Trimer_LpxA-like_sf"/>
</dbReference>
<evidence type="ECO:0008006" key="2">
    <source>
        <dbReference type="Google" id="ProtNLM"/>
    </source>
</evidence>
<name>A0A381NBR4_9ZZZZ</name>
<sequence>VFLAEDVVVIGDVEIGRDASVWYRCVLRGDVGPIRIGTATNIQEGTILHCAPGMEPTVLDSQVTVGHGAVLHGCHIGGRSLVGMSATVLDGAVIGEECIIGANALVPPGMIIPPRTIFVGSPARFLRRVSDEDVVWILGHARHYVDIKEKYLKEGAGQMVPDEAMWDDA</sequence>
<dbReference type="PANTHER" id="PTHR13061:SF29">
    <property type="entry name" value="GAMMA CARBONIC ANHYDRASE-LIKE 1, MITOCHONDRIAL-RELATED"/>
    <property type="match status" value="1"/>
</dbReference>
<feature type="non-terminal residue" evidence="1">
    <location>
        <position position="1"/>
    </location>
</feature>
<accession>A0A381NBR4</accession>
<organism evidence="1">
    <name type="scientific">marine metagenome</name>
    <dbReference type="NCBI Taxonomy" id="408172"/>
    <lineage>
        <taxon>unclassified sequences</taxon>
        <taxon>metagenomes</taxon>
        <taxon>ecological metagenomes</taxon>
    </lineage>
</organism>
<protein>
    <recommendedName>
        <fullName evidence="2">Gamma carbonic anhydrase family protein</fullName>
    </recommendedName>
</protein>
<dbReference type="CDD" id="cd04645">
    <property type="entry name" value="LbH_gamma_CA_like"/>
    <property type="match status" value="1"/>
</dbReference>
<proteinExistence type="predicted"/>